<comment type="subcellular location">
    <subcellularLocation>
        <location evidence="6">Mitochondrion inner membrane</location>
        <topology evidence="6">Peripheral membrane protein</topology>
        <orientation evidence="6">Matrix side</orientation>
    </subcellularLocation>
</comment>
<keyword evidence="7" id="KW-1185">Reference proteome</keyword>
<dbReference type="UniPathway" id="UPA00232"/>
<comment type="similarity">
    <text evidence="6">Belongs to the class I-like SAM-binding methyltransferase superfamily. MenG/UbiE family.</text>
</comment>
<evidence type="ECO:0000313" key="7">
    <source>
        <dbReference type="Proteomes" id="UP000036681"/>
    </source>
</evidence>
<keyword evidence="6" id="KW-0472">Membrane</keyword>
<keyword evidence="2 6" id="KW-0808">Transferase</keyword>
<keyword evidence="3 6" id="KW-0831">Ubiquinone biosynthesis</keyword>
<evidence type="ECO:0000256" key="6">
    <source>
        <dbReference type="HAMAP-Rule" id="MF_03191"/>
    </source>
</evidence>
<feature type="binding site" evidence="6">
    <location>
        <position position="104"/>
    </location>
    <ligand>
        <name>S-adenosyl-L-methionine</name>
        <dbReference type="ChEBI" id="CHEBI:59789"/>
    </ligand>
</feature>
<keyword evidence="6" id="KW-0999">Mitochondrion inner membrane</keyword>
<dbReference type="PANTHER" id="PTHR43591:SF24">
    <property type="entry name" value="2-METHOXY-6-POLYPRENYL-1,4-BENZOQUINOL METHYLASE, MITOCHONDRIAL"/>
    <property type="match status" value="1"/>
</dbReference>
<evidence type="ECO:0000256" key="4">
    <source>
        <dbReference type="ARBA" id="ARBA00022691"/>
    </source>
</evidence>
<dbReference type="GO" id="GO:0008425">
    <property type="term" value="F:2-methoxy-6-polyprenyl-1,4-benzoquinol methyltransferase activity"/>
    <property type="evidence" value="ECO:0007669"/>
    <property type="project" value="UniProtKB-UniRule"/>
</dbReference>
<dbReference type="Gene3D" id="3.40.50.150">
    <property type="entry name" value="Vaccinia Virus protein VP39"/>
    <property type="match status" value="1"/>
</dbReference>
<dbReference type="PANTHER" id="PTHR43591">
    <property type="entry name" value="METHYLTRANSFERASE"/>
    <property type="match status" value="1"/>
</dbReference>
<dbReference type="PROSITE" id="PS51608">
    <property type="entry name" value="SAM_MT_UBIE"/>
    <property type="match status" value="1"/>
</dbReference>
<feature type="binding site" evidence="6">
    <location>
        <begin position="158"/>
        <end position="159"/>
    </location>
    <ligand>
        <name>S-adenosyl-L-methionine</name>
        <dbReference type="ChEBI" id="CHEBI:59789"/>
    </ligand>
</feature>
<dbReference type="WBParaSite" id="ALUE_0001510401-mRNA-1">
    <property type="protein sequence ID" value="ALUE_0001510401-mRNA-1"/>
    <property type="gene ID" value="ALUE_0001510401"/>
</dbReference>
<evidence type="ECO:0000256" key="2">
    <source>
        <dbReference type="ARBA" id="ARBA00022679"/>
    </source>
</evidence>
<dbReference type="InterPro" id="IPR023576">
    <property type="entry name" value="UbiE/COQ5_MeTrFase_CS"/>
</dbReference>
<dbReference type="NCBIfam" id="TIGR01934">
    <property type="entry name" value="MenG_MenH_UbiE"/>
    <property type="match status" value="1"/>
</dbReference>
<dbReference type="CDD" id="cd02440">
    <property type="entry name" value="AdoMet_MTases"/>
    <property type="match status" value="1"/>
</dbReference>
<sequence>MKVQLMRRSAVIAFALRRTLGEMFSLGNPLICSRRFASTHFGFQEVDETEKGNKVHQVFANVATKYDLMNDAMSLGIHRLWKDYFVNRLALTRNTTLLDVAGGTGDIAFRAVRKIQKGISSGSVTICDINRNMLDVGQMRADKDRSIDKSRLKWICGDAESLPFKENSFDLYTIAFGIRNCTHVDKVLQEAYRVLRPGGKFACLEFSEIASPLRRFYDFYSFQIIPVMGQVIAGDYNSYRYLVESIRKFPKQVEFSKMIEDAKFTEVRYENLSFGICAIHTGIKPISSS</sequence>
<comment type="catalytic activity">
    <reaction evidence="6">
        <text>a 2-methoxy-6-(all-trans-polyprenyl)benzene-1,4-diol + S-adenosyl-L-methionine = a 5-methoxy-2-methyl-3-(all-trans-polyprenyl)benzene-1,4-diol + S-adenosyl-L-homocysteine + H(+)</text>
        <dbReference type="Rhea" id="RHEA:28286"/>
        <dbReference type="Rhea" id="RHEA-COMP:10858"/>
        <dbReference type="Rhea" id="RHEA-COMP:10859"/>
        <dbReference type="ChEBI" id="CHEBI:15378"/>
        <dbReference type="ChEBI" id="CHEBI:57856"/>
        <dbReference type="ChEBI" id="CHEBI:59789"/>
        <dbReference type="ChEBI" id="CHEBI:84166"/>
        <dbReference type="ChEBI" id="CHEBI:84167"/>
        <dbReference type="EC" id="2.1.1.201"/>
    </reaction>
</comment>
<proteinExistence type="inferred from homology"/>
<dbReference type="Proteomes" id="UP000036681">
    <property type="component" value="Unplaced"/>
</dbReference>
<dbReference type="SUPFAM" id="SSF53335">
    <property type="entry name" value="S-adenosyl-L-methionine-dependent methyltransferases"/>
    <property type="match status" value="1"/>
</dbReference>
<dbReference type="AlphaFoldDB" id="A0A0M3IBJ9"/>
<evidence type="ECO:0000256" key="1">
    <source>
        <dbReference type="ARBA" id="ARBA00022603"/>
    </source>
</evidence>
<dbReference type="GO" id="GO:0031314">
    <property type="term" value="C:extrinsic component of mitochondrial inner membrane"/>
    <property type="evidence" value="ECO:0007669"/>
    <property type="project" value="UniProtKB-UniRule"/>
</dbReference>
<feature type="binding site" evidence="6">
    <location>
        <position position="128"/>
    </location>
    <ligand>
        <name>S-adenosyl-L-methionine</name>
        <dbReference type="ChEBI" id="CHEBI:59789"/>
    </ligand>
</feature>
<dbReference type="PROSITE" id="PS01184">
    <property type="entry name" value="UBIE_2"/>
    <property type="match status" value="1"/>
</dbReference>
<comment type="pathway">
    <text evidence="6">Cofactor biosynthesis; ubiquinone biosynthesis.</text>
</comment>
<dbReference type="HAMAP" id="MF_01813">
    <property type="entry name" value="MenG_UbiE_methyltr"/>
    <property type="match status" value="1"/>
</dbReference>
<evidence type="ECO:0000256" key="3">
    <source>
        <dbReference type="ARBA" id="ARBA00022688"/>
    </source>
</evidence>
<comment type="function">
    <text evidence="6">Methyltransferase required for the conversion of 2-polyprenyl-6-methoxy-1,4-benzoquinol (DDMQH2) to 2-polyprenyl-3-methyl-6-methoxy-1,4-benzoquinol (DMQH2).</text>
</comment>
<dbReference type="InterPro" id="IPR029063">
    <property type="entry name" value="SAM-dependent_MTases_sf"/>
</dbReference>
<dbReference type="InterPro" id="IPR004033">
    <property type="entry name" value="UbiE/COQ5_MeTrFase"/>
</dbReference>
<comment type="subunit">
    <text evidence="5">Component of a multi-subunit COQ enzyme complex, composed of at least COQ3, COQ4, COQ5, COQ6, COQ7 and COQ9. Interacts with PYURF; the interaction is direct, stabilizes COQ5 protein and associates PYURF with COQ enzyme complex.</text>
</comment>
<dbReference type="Pfam" id="PF01209">
    <property type="entry name" value="Ubie_methyltran"/>
    <property type="match status" value="1"/>
</dbReference>
<keyword evidence="1 6" id="KW-0489">Methyltransferase</keyword>
<keyword evidence="4 6" id="KW-0949">S-adenosyl-L-methionine</keyword>
<evidence type="ECO:0000256" key="5">
    <source>
        <dbReference type="ARBA" id="ARBA00046387"/>
    </source>
</evidence>
<evidence type="ECO:0000313" key="8">
    <source>
        <dbReference type="WBParaSite" id="ALUE_0001510401-mRNA-1"/>
    </source>
</evidence>
<reference evidence="8" key="1">
    <citation type="submission" date="2017-02" db="UniProtKB">
        <authorList>
            <consortium name="WormBaseParasite"/>
        </authorList>
    </citation>
    <scope>IDENTIFICATION</scope>
</reference>
<keyword evidence="6" id="KW-0496">Mitochondrion</keyword>
<dbReference type="GO" id="GO:0032259">
    <property type="term" value="P:methylation"/>
    <property type="evidence" value="ECO:0007669"/>
    <property type="project" value="UniProtKB-KW"/>
</dbReference>
<accession>A0A0M3IBJ9</accession>
<organism evidence="7 8">
    <name type="scientific">Ascaris lumbricoides</name>
    <name type="common">Giant roundworm</name>
    <dbReference type="NCBI Taxonomy" id="6252"/>
    <lineage>
        <taxon>Eukaryota</taxon>
        <taxon>Metazoa</taxon>
        <taxon>Ecdysozoa</taxon>
        <taxon>Nematoda</taxon>
        <taxon>Chromadorea</taxon>
        <taxon>Rhabditida</taxon>
        <taxon>Spirurina</taxon>
        <taxon>Ascaridomorpha</taxon>
        <taxon>Ascaridoidea</taxon>
        <taxon>Ascarididae</taxon>
        <taxon>Ascaris</taxon>
    </lineage>
</organism>
<dbReference type="PROSITE" id="PS01183">
    <property type="entry name" value="UBIE_1"/>
    <property type="match status" value="1"/>
</dbReference>
<dbReference type="NCBIfam" id="NF001244">
    <property type="entry name" value="PRK00216.1-5"/>
    <property type="match status" value="1"/>
</dbReference>
<protein>
    <recommendedName>
        <fullName evidence="6">2-methoxy-6-polyprenyl-1,4-benzoquinol methylase, mitochondrial</fullName>
        <ecNumber evidence="6">2.1.1.201</ecNumber>
    </recommendedName>
    <alternativeName>
        <fullName evidence="6">Ubiquinone biosynthesis methyltransferase COQ5</fullName>
    </alternativeName>
</protein>
<dbReference type="FunFam" id="3.40.50.150:FF:000064">
    <property type="entry name" value="2-methoxy-6-polyprenyl-1,4-benzoquinol methylase, mitochondrial"/>
    <property type="match status" value="1"/>
</dbReference>
<dbReference type="EC" id="2.1.1.201" evidence="6"/>
<comment type="caution">
    <text evidence="6">Lacks conserved residue(s) required for the propagation of feature annotation.</text>
</comment>
<name>A0A0M3IBJ9_ASCLU</name>